<reference evidence="2 3" key="1">
    <citation type="submission" date="2024-01" db="EMBL/GenBank/DDBJ databases">
        <authorList>
            <person name="Waweru B."/>
        </authorList>
    </citation>
    <scope>NUCLEOTIDE SEQUENCE [LARGE SCALE GENOMIC DNA]</scope>
</reference>
<name>A0AAV1S6L0_9ROSI</name>
<evidence type="ECO:0000313" key="3">
    <source>
        <dbReference type="Proteomes" id="UP001314170"/>
    </source>
</evidence>
<evidence type="ECO:0000256" key="1">
    <source>
        <dbReference type="SAM" id="MobiDB-lite"/>
    </source>
</evidence>
<accession>A0AAV1S6L0</accession>
<proteinExistence type="predicted"/>
<evidence type="ECO:0000313" key="2">
    <source>
        <dbReference type="EMBL" id="CAK7347124.1"/>
    </source>
</evidence>
<keyword evidence="3" id="KW-1185">Reference proteome</keyword>
<protein>
    <submittedName>
        <fullName evidence="2">Uncharacterized protein</fullName>
    </submittedName>
</protein>
<sequence length="179" mass="20205">MEDSRRRRDTCLDSAERAAHAFCIKKSKWSRDPKPMKRTHYYPLVFTQASGESILGSLDLLGIGIGLNKTFWERRCEIVRLSMNFPLPPPVGGPGPNCSWAYGIITGQGRTRDSKSSNRKQGRFQSADCILKISVLFRKESTNGNKEKETNTVSEFRTKDEAPDRGEMDRTPNLPPQAL</sequence>
<dbReference type="AlphaFoldDB" id="A0AAV1S6L0"/>
<organism evidence="2 3">
    <name type="scientific">Dovyalis caffra</name>
    <dbReference type="NCBI Taxonomy" id="77055"/>
    <lineage>
        <taxon>Eukaryota</taxon>
        <taxon>Viridiplantae</taxon>
        <taxon>Streptophyta</taxon>
        <taxon>Embryophyta</taxon>
        <taxon>Tracheophyta</taxon>
        <taxon>Spermatophyta</taxon>
        <taxon>Magnoliopsida</taxon>
        <taxon>eudicotyledons</taxon>
        <taxon>Gunneridae</taxon>
        <taxon>Pentapetalae</taxon>
        <taxon>rosids</taxon>
        <taxon>fabids</taxon>
        <taxon>Malpighiales</taxon>
        <taxon>Salicaceae</taxon>
        <taxon>Flacourtieae</taxon>
        <taxon>Dovyalis</taxon>
    </lineage>
</organism>
<gene>
    <name evidence="2" type="ORF">DCAF_LOCUS19806</name>
</gene>
<comment type="caution">
    <text evidence="2">The sequence shown here is derived from an EMBL/GenBank/DDBJ whole genome shotgun (WGS) entry which is preliminary data.</text>
</comment>
<dbReference type="Proteomes" id="UP001314170">
    <property type="component" value="Unassembled WGS sequence"/>
</dbReference>
<dbReference type="EMBL" id="CAWUPB010001173">
    <property type="protein sequence ID" value="CAK7347124.1"/>
    <property type="molecule type" value="Genomic_DNA"/>
</dbReference>
<feature type="region of interest" description="Disordered" evidence="1">
    <location>
        <begin position="141"/>
        <end position="179"/>
    </location>
</feature>
<feature type="compositionally biased region" description="Basic and acidic residues" evidence="1">
    <location>
        <begin position="141"/>
        <end position="170"/>
    </location>
</feature>